<dbReference type="AlphaFoldDB" id="A0A4Y2TD12"/>
<gene>
    <name evidence="2" type="ORF">AVEN_13332_2</name>
</gene>
<dbReference type="Pfam" id="PF15926">
    <property type="entry name" value="RNF220"/>
    <property type="match status" value="1"/>
</dbReference>
<evidence type="ECO:0000313" key="3">
    <source>
        <dbReference type="Proteomes" id="UP000499080"/>
    </source>
</evidence>
<dbReference type="InterPro" id="IPR031824">
    <property type="entry name" value="RNF220_mid"/>
</dbReference>
<organism evidence="2 3">
    <name type="scientific">Araneus ventricosus</name>
    <name type="common">Orbweaver spider</name>
    <name type="synonym">Epeira ventricosa</name>
    <dbReference type="NCBI Taxonomy" id="182803"/>
    <lineage>
        <taxon>Eukaryota</taxon>
        <taxon>Metazoa</taxon>
        <taxon>Ecdysozoa</taxon>
        <taxon>Arthropoda</taxon>
        <taxon>Chelicerata</taxon>
        <taxon>Arachnida</taxon>
        <taxon>Araneae</taxon>
        <taxon>Araneomorphae</taxon>
        <taxon>Entelegynae</taxon>
        <taxon>Araneoidea</taxon>
        <taxon>Araneidae</taxon>
        <taxon>Araneus</taxon>
    </lineage>
</organism>
<dbReference type="OrthoDB" id="6270329at2759"/>
<protein>
    <recommendedName>
        <fullName evidence="1">E3 ubiquitin-protein ligase RNF220 middle domain-containing protein</fullName>
    </recommendedName>
</protein>
<sequence length="181" mass="20342">MVRKDEKGKPESRWETYQRVKGNRTTRLTSARCVLKRKKWDDPNERVQEEAVHLLPPGLRKREHQEMDAEGAIDSRTAANFNWAVTARLHAFANLQRSLPEISTSVNALFSTLTPKQAVTGHATSILVGRLLFRKGEKAVGRVVIKGTLRGEMKSLPFISLATRSEEKGRNGADESIPQIN</sequence>
<dbReference type="Proteomes" id="UP000499080">
    <property type="component" value="Unassembled WGS sequence"/>
</dbReference>
<evidence type="ECO:0000313" key="2">
    <source>
        <dbReference type="EMBL" id="GBN98524.1"/>
    </source>
</evidence>
<reference evidence="2 3" key="1">
    <citation type="journal article" date="2019" name="Sci. Rep.">
        <title>Orb-weaving spider Araneus ventricosus genome elucidates the spidroin gene catalogue.</title>
        <authorList>
            <person name="Kono N."/>
            <person name="Nakamura H."/>
            <person name="Ohtoshi R."/>
            <person name="Moran D.A.P."/>
            <person name="Shinohara A."/>
            <person name="Yoshida Y."/>
            <person name="Fujiwara M."/>
            <person name="Mori M."/>
            <person name="Tomita M."/>
            <person name="Arakawa K."/>
        </authorList>
    </citation>
    <scope>NUCLEOTIDE SEQUENCE [LARGE SCALE GENOMIC DNA]</scope>
</reference>
<keyword evidence="3" id="KW-1185">Reference proteome</keyword>
<feature type="domain" description="E3 ubiquitin-protein ligase RNF220 middle" evidence="1">
    <location>
        <begin position="6"/>
        <end position="89"/>
    </location>
</feature>
<evidence type="ECO:0000259" key="1">
    <source>
        <dbReference type="Pfam" id="PF15926"/>
    </source>
</evidence>
<comment type="caution">
    <text evidence="2">The sequence shown here is derived from an EMBL/GenBank/DDBJ whole genome shotgun (WGS) entry which is preliminary data.</text>
</comment>
<name>A0A4Y2TD12_ARAVE</name>
<accession>A0A4Y2TD12</accession>
<dbReference type="EMBL" id="BGPR01027764">
    <property type="protein sequence ID" value="GBN98524.1"/>
    <property type="molecule type" value="Genomic_DNA"/>
</dbReference>
<proteinExistence type="predicted"/>